<dbReference type="RefSeq" id="WP_191708819.1">
    <property type="nucleotide sequence ID" value="NZ_JACSQA010000039.1"/>
</dbReference>
<keyword evidence="3 5" id="KW-0067">ATP-binding</keyword>
<keyword evidence="2" id="KW-0547">Nucleotide-binding</keyword>
<dbReference type="Gene3D" id="3.40.50.300">
    <property type="entry name" value="P-loop containing nucleotide triphosphate hydrolases"/>
    <property type="match status" value="1"/>
</dbReference>
<dbReference type="InterPro" id="IPR017871">
    <property type="entry name" value="ABC_transporter-like_CS"/>
</dbReference>
<reference evidence="5 6" key="1">
    <citation type="submission" date="2020-08" db="EMBL/GenBank/DDBJ databases">
        <title>A Genomic Blueprint of the Chicken Gut Microbiome.</title>
        <authorList>
            <person name="Gilroy R."/>
            <person name="Ravi A."/>
            <person name="Getino M."/>
            <person name="Pursley I."/>
            <person name="Horton D.L."/>
            <person name="Alikhan N.-F."/>
            <person name="Baker D."/>
            <person name="Gharbi K."/>
            <person name="Hall N."/>
            <person name="Watson M."/>
            <person name="Adriaenssens E.M."/>
            <person name="Foster-Nyarko E."/>
            <person name="Jarju S."/>
            <person name="Secka A."/>
            <person name="Antonio M."/>
            <person name="Oren A."/>
            <person name="Chaudhuri R."/>
            <person name="La Ragione R.M."/>
            <person name="Hildebrand F."/>
            <person name="Pallen M.J."/>
        </authorList>
    </citation>
    <scope>NUCLEOTIDE SEQUENCE [LARGE SCALE GENOMIC DNA]</scope>
    <source>
        <strain evidence="5 6">Re31</strain>
    </source>
</reference>
<dbReference type="GO" id="GO:0005524">
    <property type="term" value="F:ATP binding"/>
    <property type="evidence" value="ECO:0007669"/>
    <property type="project" value="UniProtKB-KW"/>
</dbReference>
<keyword evidence="6" id="KW-1185">Reference proteome</keyword>
<evidence type="ECO:0000259" key="4">
    <source>
        <dbReference type="PROSITE" id="PS50893"/>
    </source>
</evidence>
<evidence type="ECO:0000313" key="5">
    <source>
        <dbReference type="EMBL" id="MBD8028407.1"/>
    </source>
</evidence>
<dbReference type="SUPFAM" id="SSF52540">
    <property type="entry name" value="P-loop containing nucleoside triphosphate hydrolases"/>
    <property type="match status" value="1"/>
</dbReference>
<proteinExistence type="predicted"/>
<dbReference type="Proteomes" id="UP000640930">
    <property type="component" value="Unassembled WGS sequence"/>
</dbReference>
<dbReference type="PROSITE" id="PS00211">
    <property type="entry name" value="ABC_TRANSPORTER_1"/>
    <property type="match status" value="1"/>
</dbReference>
<evidence type="ECO:0000256" key="1">
    <source>
        <dbReference type="ARBA" id="ARBA00022448"/>
    </source>
</evidence>
<dbReference type="PANTHER" id="PTHR42788">
    <property type="entry name" value="TAURINE IMPORT ATP-BINDING PROTEIN-RELATED"/>
    <property type="match status" value="1"/>
</dbReference>
<protein>
    <submittedName>
        <fullName evidence="5">ABC transporter ATP-binding protein</fullName>
    </submittedName>
</protein>
<dbReference type="InterPro" id="IPR003439">
    <property type="entry name" value="ABC_transporter-like_ATP-bd"/>
</dbReference>
<dbReference type="CDD" id="cd03293">
    <property type="entry name" value="ABC_NrtD_SsuB_transporters"/>
    <property type="match status" value="1"/>
</dbReference>
<dbReference type="SMART" id="SM00382">
    <property type="entry name" value="AAA"/>
    <property type="match status" value="1"/>
</dbReference>
<dbReference type="PANTHER" id="PTHR42788:SF13">
    <property type="entry name" value="ALIPHATIC SULFONATES IMPORT ATP-BINDING PROTEIN SSUB"/>
    <property type="match status" value="1"/>
</dbReference>
<dbReference type="InterPro" id="IPR027417">
    <property type="entry name" value="P-loop_NTPase"/>
</dbReference>
<evidence type="ECO:0000256" key="3">
    <source>
        <dbReference type="ARBA" id="ARBA00022840"/>
    </source>
</evidence>
<sequence length="292" mass="32922">MFYRNGGIILSDGHIILKNVHKEYQSNEHAPTIALDDVSLTIKKGEFISLLGPSGCGKSTLLNIIAGLEDHSSGTFLVNDKPIKGPGNDRIVVFQESGLFPWMTVLENVMYGLLIKKIPKEEAKERAMTWLQKVHLGKFAHSMPHQLSGGMKQRVAIARALVMDPEILLMDEPFAALDEQTRMVLHKELETLWRETGKTILFVTHNIREAVVLSDRIVLMKTRPGGIKNVFPVQASRPRKSSDSILIHLENRILTELEQEMEKVLKEELGSDYSLEKDRLRVDPHNNMGSDI</sequence>
<feature type="domain" description="ABC transporter" evidence="4">
    <location>
        <begin position="15"/>
        <end position="247"/>
    </location>
</feature>
<name>A0ABR8XGQ1_9BACL</name>
<dbReference type="InterPro" id="IPR050166">
    <property type="entry name" value="ABC_transporter_ATP-bind"/>
</dbReference>
<organism evidence="5 6">
    <name type="scientific">Ureibacillus galli</name>
    <dbReference type="NCBI Taxonomy" id="2762222"/>
    <lineage>
        <taxon>Bacteria</taxon>
        <taxon>Bacillati</taxon>
        <taxon>Bacillota</taxon>
        <taxon>Bacilli</taxon>
        <taxon>Bacillales</taxon>
        <taxon>Caryophanaceae</taxon>
        <taxon>Ureibacillus</taxon>
    </lineage>
</organism>
<dbReference type="Pfam" id="PF00005">
    <property type="entry name" value="ABC_tran"/>
    <property type="match status" value="1"/>
</dbReference>
<gene>
    <name evidence="5" type="ORF">H9636_17350</name>
</gene>
<dbReference type="InterPro" id="IPR003593">
    <property type="entry name" value="AAA+_ATPase"/>
</dbReference>
<accession>A0ABR8XGQ1</accession>
<keyword evidence="1" id="KW-0813">Transport</keyword>
<dbReference type="PROSITE" id="PS50893">
    <property type="entry name" value="ABC_TRANSPORTER_2"/>
    <property type="match status" value="1"/>
</dbReference>
<dbReference type="EMBL" id="JACSQA010000039">
    <property type="protein sequence ID" value="MBD8028407.1"/>
    <property type="molecule type" value="Genomic_DNA"/>
</dbReference>
<evidence type="ECO:0000256" key="2">
    <source>
        <dbReference type="ARBA" id="ARBA00022741"/>
    </source>
</evidence>
<comment type="caution">
    <text evidence="5">The sequence shown here is derived from an EMBL/GenBank/DDBJ whole genome shotgun (WGS) entry which is preliminary data.</text>
</comment>
<evidence type="ECO:0000313" key="6">
    <source>
        <dbReference type="Proteomes" id="UP000640930"/>
    </source>
</evidence>